<dbReference type="RefSeq" id="WP_380250544.1">
    <property type="nucleotide sequence ID" value="NZ_JBHUII010000004.1"/>
</dbReference>
<evidence type="ECO:0008006" key="3">
    <source>
        <dbReference type="Google" id="ProtNLM"/>
    </source>
</evidence>
<comment type="caution">
    <text evidence="1">The sequence shown here is derived from an EMBL/GenBank/DDBJ whole genome shotgun (WGS) entry which is preliminary data.</text>
</comment>
<dbReference type="EMBL" id="JBHUII010000004">
    <property type="protein sequence ID" value="MFD2205689.1"/>
    <property type="molecule type" value="Genomic_DNA"/>
</dbReference>
<sequence>MSESTHNLIDKGRSIGCVTYCFNETTGNLDAEWAFSAQTGVETICRGIATRQRTEAKTSKDNFVGKYSITYYGPDNTPADPWDLKITKKGTIFDLIWSKDNMTAYHGIGFLSGHILVCGWRPST</sequence>
<evidence type="ECO:0000313" key="2">
    <source>
        <dbReference type="Proteomes" id="UP001597294"/>
    </source>
</evidence>
<keyword evidence="2" id="KW-1185">Reference proteome</keyword>
<organism evidence="1 2">
    <name type="scientific">Kiloniella antarctica</name>
    <dbReference type="NCBI Taxonomy" id="1550907"/>
    <lineage>
        <taxon>Bacteria</taxon>
        <taxon>Pseudomonadati</taxon>
        <taxon>Pseudomonadota</taxon>
        <taxon>Alphaproteobacteria</taxon>
        <taxon>Rhodospirillales</taxon>
        <taxon>Kiloniellaceae</taxon>
        <taxon>Kiloniella</taxon>
    </lineage>
</organism>
<protein>
    <recommendedName>
        <fullName evidence="3">DUF2147 domain-containing protein</fullName>
    </recommendedName>
</protein>
<proteinExistence type="predicted"/>
<accession>A0ABW5BJF0</accession>
<name>A0ABW5BJF0_9PROT</name>
<evidence type="ECO:0000313" key="1">
    <source>
        <dbReference type="EMBL" id="MFD2205689.1"/>
    </source>
</evidence>
<gene>
    <name evidence="1" type="ORF">ACFSKO_08710</name>
</gene>
<dbReference type="Proteomes" id="UP001597294">
    <property type="component" value="Unassembled WGS sequence"/>
</dbReference>
<reference evidence="2" key="1">
    <citation type="journal article" date="2019" name="Int. J. Syst. Evol. Microbiol.">
        <title>The Global Catalogue of Microorganisms (GCM) 10K type strain sequencing project: providing services to taxonomists for standard genome sequencing and annotation.</title>
        <authorList>
            <consortium name="The Broad Institute Genomics Platform"/>
            <consortium name="The Broad Institute Genome Sequencing Center for Infectious Disease"/>
            <person name="Wu L."/>
            <person name="Ma J."/>
        </authorList>
    </citation>
    <scope>NUCLEOTIDE SEQUENCE [LARGE SCALE GENOMIC DNA]</scope>
    <source>
        <strain evidence="2">CGMCC 4.7192</strain>
    </source>
</reference>